<dbReference type="InterPro" id="IPR036188">
    <property type="entry name" value="FAD/NAD-bd_sf"/>
</dbReference>
<evidence type="ECO:0000259" key="11">
    <source>
        <dbReference type="Pfam" id="PF22366"/>
    </source>
</evidence>
<accession>A0ABS9MN14</accession>
<evidence type="ECO:0000259" key="10">
    <source>
        <dbReference type="Pfam" id="PF07992"/>
    </source>
</evidence>
<proteinExistence type="inferred from homology"/>
<dbReference type="PRINTS" id="PR00411">
    <property type="entry name" value="PNDRDTASEI"/>
</dbReference>
<dbReference type="PANTHER" id="PTHR43706:SF47">
    <property type="entry name" value="EXTERNAL NADH-UBIQUINONE OXIDOREDUCTASE 1, MITOCHONDRIAL-RELATED"/>
    <property type="match status" value="1"/>
</dbReference>
<dbReference type="EMBL" id="JAKNCT010000001">
    <property type="protein sequence ID" value="MCG5030009.1"/>
    <property type="molecule type" value="Genomic_DNA"/>
</dbReference>
<comment type="catalytic activity">
    <reaction evidence="8">
        <text>a quinone + NADH + H(+) = a quinol + NAD(+)</text>
        <dbReference type="Rhea" id="RHEA:46160"/>
        <dbReference type="ChEBI" id="CHEBI:15378"/>
        <dbReference type="ChEBI" id="CHEBI:24646"/>
        <dbReference type="ChEBI" id="CHEBI:57540"/>
        <dbReference type="ChEBI" id="CHEBI:57945"/>
        <dbReference type="ChEBI" id="CHEBI:132124"/>
        <dbReference type="EC" id="1.6.5.9"/>
    </reaction>
</comment>
<keyword evidence="5" id="KW-0809">Transit peptide</keyword>
<feature type="domain" description="FAD/NAD(P)-binding" evidence="10">
    <location>
        <begin position="12"/>
        <end position="329"/>
    </location>
</feature>
<reference evidence="12 13" key="1">
    <citation type="submission" date="2022-02" db="EMBL/GenBank/DDBJ databases">
        <title>Mesosutterella porci, a novel member of the family Sutterellaceae from pig feces.</title>
        <authorList>
            <person name="Wylensek D."/>
            <person name="Clavel T."/>
        </authorList>
    </citation>
    <scope>NUCLEOTIDE SEQUENCE [LARGE SCALE GENOMIC DNA]</scope>
    <source>
        <strain evidence="13">oilRF-744-wt-GAM-9</strain>
    </source>
</reference>
<evidence type="ECO:0000256" key="2">
    <source>
        <dbReference type="ARBA" id="ARBA00012637"/>
    </source>
</evidence>
<evidence type="ECO:0000313" key="13">
    <source>
        <dbReference type="Proteomes" id="UP001297600"/>
    </source>
</evidence>
<dbReference type="PANTHER" id="PTHR43706">
    <property type="entry name" value="NADH DEHYDROGENASE"/>
    <property type="match status" value="1"/>
</dbReference>
<dbReference type="SUPFAM" id="SSF51905">
    <property type="entry name" value="FAD/NAD(P)-binding domain"/>
    <property type="match status" value="1"/>
</dbReference>
<dbReference type="InterPro" id="IPR054585">
    <property type="entry name" value="NDH2-like_C"/>
</dbReference>
<feature type="domain" description="External alternative NADH-ubiquinone oxidoreductase-like C-terminal" evidence="11">
    <location>
        <begin position="353"/>
        <end position="408"/>
    </location>
</feature>
<dbReference type="PRINTS" id="PR00368">
    <property type="entry name" value="FADPNR"/>
</dbReference>
<sequence length="444" mass="49055">MKANIRTNGMPRVVIAGMGLGGLRLAMELRGRGFQVVAVDRNNYSQFPPLIYQVASAGLEPSSISFPLRRLFQGCRDCLFRMAEVRGVDPGDKVLLTSVGPIGYDYLVLAMGGETNFFGQAGIEREALPMKTVEDAMVLRNRILLALERAQTEEDPQKRERYLNFVIVGGGPSGVEIAGALAEMKKDVVPRDYPDLAGRMHIHLLNSGSRLLKSMDPLSSARAEKDLLKMGVHVHNGWRVTDCRNGVVSAGGGTLESATVIWVSGIRAAPVGGLPLEALGRGGRIITDRFCRVRRMENVFAIGDQSQVQGDPEWKEGHPQLAQAALQQASLLARNLVRKEKGEPMQPFVYRNLGTMATIGRKRAVAEIGRMKFGGLPAWSLWLVVHLRPILGVKNKFFVLLNWIWNYFTYAQSLRLILRPRQRPLEEPEERKPRGAEAAPGSEA</sequence>
<dbReference type="RefSeq" id="WP_237977665.1">
    <property type="nucleotide sequence ID" value="NZ_JAKNCT010000001.1"/>
</dbReference>
<protein>
    <recommendedName>
        <fullName evidence="2">NADH:ubiquinone reductase (non-electrogenic)</fullName>
        <ecNumber evidence="2">1.6.5.9</ecNumber>
    </recommendedName>
</protein>
<evidence type="ECO:0000256" key="1">
    <source>
        <dbReference type="ARBA" id="ARBA00005272"/>
    </source>
</evidence>
<keyword evidence="6" id="KW-0560">Oxidoreductase</keyword>
<keyword evidence="3" id="KW-0285">Flavoprotein</keyword>
<dbReference type="Gene3D" id="3.50.50.100">
    <property type="match status" value="1"/>
</dbReference>
<evidence type="ECO:0000256" key="6">
    <source>
        <dbReference type="ARBA" id="ARBA00023002"/>
    </source>
</evidence>
<evidence type="ECO:0000256" key="4">
    <source>
        <dbReference type="ARBA" id="ARBA00022827"/>
    </source>
</evidence>
<keyword evidence="13" id="KW-1185">Reference proteome</keyword>
<dbReference type="EC" id="1.6.5.9" evidence="2"/>
<feature type="compositionally biased region" description="Basic and acidic residues" evidence="9">
    <location>
        <begin position="424"/>
        <end position="435"/>
    </location>
</feature>
<dbReference type="InterPro" id="IPR023753">
    <property type="entry name" value="FAD/NAD-binding_dom"/>
</dbReference>
<dbReference type="Pfam" id="PF22366">
    <property type="entry name" value="NDH2_C"/>
    <property type="match status" value="1"/>
</dbReference>
<dbReference type="InterPro" id="IPR045024">
    <property type="entry name" value="NDH-2"/>
</dbReference>
<comment type="similarity">
    <text evidence="1">Belongs to the NADH dehydrogenase family.</text>
</comment>
<evidence type="ECO:0000256" key="7">
    <source>
        <dbReference type="ARBA" id="ARBA00023027"/>
    </source>
</evidence>
<dbReference type="Proteomes" id="UP001297600">
    <property type="component" value="Unassembled WGS sequence"/>
</dbReference>
<evidence type="ECO:0000256" key="3">
    <source>
        <dbReference type="ARBA" id="ARBA00022630"/>
    </source>
</evidence>
<feature type="region of interest" description="Disordered" evidence="9">
    <location>
        <begin position="424"/>
        <end position="444"/>
    </location>
</feature>
<keyword evidence="7" id="KW-0520">NAD</keyword>
<comment type="caution">
    <text evidence="12">The sequence shown here is derived from an EMBL/GenBank/DDBJ whole genome shotgun (WGS) entry which is preliminary data.</text>
</comment>
<evidence type="ECO:0000256" key="9">
    <source>
        <dbReference type="SAM" id="MobiDB-lite"/>
    </source>
</evidence>
<evidence type="ECO:0000256" key="5">
    <source>
        <dbReference type="ARBA" id="ARBA00022946"/>
    </source>
</evidence>
<gene>
    <name evidence="12" type="ORF">MAF45_00870</name>
</gene>
<keyword evidence="4" id="KW-0274">FAD</keyword>
<name>A0ABS9MN14_9BURK</name>
<dbReference type="Pfam" id="PF07992">
    <property type="entry name" value="Pyr_redox_2"/>
    <property type="match status" value="1"/>
</dbReference>
<evidence type="ECO:0000313" key="12">
    <source>
        <dbReference type="EMBL" id="MCG5030009.1"/>
    </source>
</evidence>
<organism evidence="12 13">
    <name type="scientific">Mesosutterella porci</name>
    <dbReference type="NCBI Taxonomy" id="2915351"/>
    <lineage>
        <taxon>Bacteria</taxon>
        <taxon>Pseudomonadati</taxon>
        <taxon>Pseudomonadota</taxon>
        <taxon>Betaproteobacteria</taxon>
        <taxon>Burkholderiales</taxon>
        <taxon>Sutterellaceae</taxon>
        <taxon>Mesosutterella</taxon>
    </lineage>
</organism>
<evidence type="ECO:0000256" key="8">
    <source>
        <dbReference type="ARBA" id="ARBA00047599"/>
    </source>
</evidence>